<dbReference type="PANTHER" id="PTHR41786">
    <property type="entry name" value="MOTILITY ACCESSORY FACTOR MAF"/>
    <property type="match status" value="1"/>
</dbReference>
<dbReference type="Proteomes" id="UP000240042">
    <property type="component" value="Unassembled WGS sequence"/>
</dbReference>
<dbReference type="AlphaFoldDB" id="A0A1I1EAQ3"/>
<dbReference type="InterPro" id="IPR002826">
    <property type="entry name" value="MptE-like"/>
</dbReference>
<feature type="domain" description="6-hydroxymethylpterin diphosphokinase MptE-like" evidence="1">
    <location>
        <begin position="167"/>
        <end position="337"/>
    </location>
</feature>
<evidence type="ECO:0000259" key="1">
    <source>
        <dbReference type="Pfam" id="PF01973"/>
    </source>
</evidence>
<dbReference type="RefSeq" id="WP_092319309.1">
    <property type="nucleotide sequence ID" value="NZ_FOKY01000010.1"/>
</dbReference>
<proteinExistence type="predicted"/>
<name>A0A1I1EAQ3_BREAD</name>
<accession>A0A1I1EAQ3</accession>
<protein>
    <recommendedName>
        <fullName evidence="1">6-hydroxymethylpterin diphosphokinase MptE-like domain-containing protein</fullName>
    </recommendedName>
</protein>
<sequence>MTIKSVLNADNSHNFIICAHNREIRLHSMRPQVEAQKLFKQLPSNADLIFIGGIGLGYILDEIPQNSERFYLIFEPKSIIFDEALQKLPQLKDMLKQPNIILIQDCQILSEFMAQNRFKNVGFLIHRPYMDLFPQEMKQAKEIVAARLSQQEISNATLIRFGKIWIKNLFRNMPRYFSTLKLIDFKNSFVGQPAVIIGAGPSLAEALPYLKKHKDHAVFIACDTALPMLEAEDISVDFVITVDPQDKNAFYLRYSSDKQHILIADPGVHESSFIDYENHQIILMDAALPFYQLFQDCWKPCGLLASGGSVSTSAFDFARVIGADPIILVGQDLSFTQKKIHSQGNILTEFSRINFNKFHSAHTRHALTTYPSHARLIKGRKQNQVLADARFSVFSEWFSKEIPQTNAQVIIAGLEGAFLEGADHRTVKDAFSMLNTPILKRVIQPPKKRQKNAFYEILNSLKISVQTIIPTAHKNLIIAKKAQISRNLQQAQTATETLYSILLHPEHQKTAHILEIAMQNTVQKALELQDSSDKSEKLDIITAICQENLECLRFLERIIKKSLSLK</sequence>
<organism evidence="2 3">
    <name type="scientific">Brevinema andersonii</name>
    <dbReference type="NCBI Taxonomy" id="34097"/>
    <lineage>
        <taxon>Bacteria</taxon>
        <taxon>Pseudomonadati</taxon>
        <taxon>Spirochaetota</taxon>
        <taxon>Spirochaetia</taxon>
        <taxon>Brevinematales</taxon>
        <taxon>Brevinemataceae</taxon>
        <taxon>Brevinema</taxon>
    </lineage>
</organism>
<dbReference type="EMBL" id="FOKY01000010">
    <property type="protein sequence ID" value="SFB84185.1"/>
    <property type="molecule type" value="Genomic_DNA"/>
</dbReference>
<dbReference type="Pfam" id="PF01973">
    <property type="entry name" value="MptE-like"/>
    <property type="match status" value="1"/>
</dbReference>
<evidence type="ECO:0000313" key="3">
    <source>
        <dbReference type="Proteomes" id="UP000240042"/>
    </source>
</evidence>
<evidence type="ECO:0000313" key="2">
    <source>
        <dbReference type="EMBL" id="SFB84185.1"/>
    </source>
</evidence>
<reference evidence="3" key="1">
    <citation type="submission" date="2016-10" db="EMBL/GenBank/DDBJ databases">
        <authorList>
            <person name="Varghese N."/>
            <person name="Submissions S."/>
        </authorList>
    </citation>
    <scope>NUCLEOTIDE SEQUENCE [LARGE SCALE GENOMIC DNA]</scope>
    <source>
        <strain evidence="3">ATCC 43811</strain>
    </source>
</reference>
<keyword evidence="3" id="KW-1185">Reference proteome</keyword>
<dbReference type="STRING" id="34097.SAMN02745150_01031"/>
<dbReference type="PANTHER" id="PTHR41786:SF1">
    <property type="entry name" value="6-HYDROXYMETHYLPTERIN DIPHOSPHOKINASE MPTE-LIKE DOMAIN-CONTAINING PROTEIN"/>
    <property type="match status" value="1"/>
</dbReference>
<gene>
    <name evidence="2" type="ORF">SAMN02745150_01031</name>
</gene>
<dbReference type="OrthoDB" id="5458680at2"/>